<dbReference type="InterPro" id="IPR041714">
    <property type="entry name" value="VKOR_Actinobacteria"/>
</dbReference>
<dbReference type="CDD" id="cd12922">
    <property type="entry name" value="VKOR_5"/>
    <property type="match status" value="1"/>
</dbReference>
<dbReference type="PANTHER" id="PTHR34573:SF1">
    <property type="entry name" value="VITAMIN K EPOXIDE REDUCTASE DOMAIN-CONTAINING PROTEIN"/>
    <property type="match status" value="1"/>
</dbReference>
<keyword evidence="8" id="KW-1015">Disulfide bond</keyword>
<dbReference type="OrthoDB" id="9783799at2"/>
<gene>
    <name evidence="12" type="ORF">FB566_5060</name>
</gene>
<protein>
    <submittedName>
        <fullName evidence="12">Putative membrane protein</fullName>
    </submittedName>
</protein>
<keyword evidence="6" id="KW-0560">Oxidoreductase</keyword>
<keyword evidence="4" id="KW-0874">Quinone</keyword>
<evidence type="ECO:0000256" key="6">
    <source>
        <dbReference type="ARBA" id="ARBA00023002"/>
    </source>
</evidence>
<feature type="transmembrane region" description="Helical" evidence="10">
    <location>
        <begin position="17"/>
        <end position="37"/>
    </location>
</feature>
<feature type="domain" description="Vitamin K epoxide reductase" evidence="11">
    <location>
        <begin position="14"/>
        <end position="155"/>
    </location>
</feature>
<evidence type="ECO:0000256" key="4">
    <source>
        <dbReference type="ARBA" id="ARBA00022719"/>
    </source>
</evidence>
<dbReference type="SMART" id="SM00756">
    <property type="entry name" value="VKc"/>
    <property type="match status" value="1"/>
</dbReference>
<feature type="transmembrane region" description="Helical" evidence="10">
    <location>
        <begin position="180"/>
        <end position="201"/>
    </location>
</feature>
<evidence type="ECO:0000256" key="9">
    <source>
        <dbReference type="ARBA" id="ARBA00023284"/>
    </source>
</evidence>
<dbReference type="InterPro" id="IPR038354">
    <property type="entry name" value="VKOR_sf"/>
</dbReference>
<evidence type="ECO:0000256" key="3">
    <source>
        <dbReference type="ARBA" id="ARBA00022692"/>
    </source>
</evidence>
<evidence type="ECO:0000256" key="7">
    <source>
        <dbReference type="ARBA" id="ARBA00023136"/>
    </source>
</evidence>
<comment type="subcellular location">
    <subcellularLocation>
        <location evidence="1">Membrane</location>
        <topology evidence="1">Multi-pass membrane protein</topology>
    </subcellularLocation>
</comment>
<dbReference type="InterPro" id="IPR012932">
    <property type="entry name" value="VKOR"/>
</dbReference>
<sequence length="207" mass="22781">MTEADSSTAVLPRPRTLAWLLTIAGSVGLLAAFVLTVEKIILLKNPDYVPSCSINPVLSCGSVMETPQAELFGFPNPLIGIVGFSVVVTLGVVMSTGYRPPRWVFLGLQVGVTGGMVFVGWLIYQSLYRIGALCPYCMVVWVAMSVIFWYVTLHNLTGRYLPVPRAADGVVRGVARVHTALLLAWFLLVVVLITEAFWTYWRTLLLF</sequence>
<evidence type="ECO:0000256" key="5">
    <source>
        <dbReference type="ARBA" id="ARBA00022989"/>
    </source>
</evidence>
<dbReference type="Pfam" id="PF07884">
    <property type="entry name" value="VKOR"/>
    <property type="match status" value="1"/>
</dbReference>
<keyword evidence="3 10" id="KW-0812">Transmembrane</keyword>
<keyword evidence="7 10" id="KW-0472">Membrane</keyword>
<keyword evidence="5 10" id="KW-1133">Transmembrane helix</keyword>
<evidence type="ECO:0000313" key="12">
    <source>
        <dbReference type="EMBL" id="TQL79454.1"/>
    </source>
</evidence>
<evidence type="ECO:0000256" key="2">
    <source>
        <dbReference type="ARBA" id="ARBA00006214"/>
    </source>
</evidence>
<dbReference type="InParanoid" id="A0A543B3Q3"/>
<comment type="similarity">
    <text evidence="2">Belongs to the VKOR family.</text>
</comment>
<feature type="transmembrane region" description="Helical" evidence="10">
    <location>
        <begin position="103"/>
        <end position="124"/>
    </location>
</feature>
<dbReference type="AlphaFoldDB" id="A0A543B3Q3"/>
<organism evidence="12 13">
    <name type="scientific">Stackebrandtia endophytica</name>
    <dbReference type="NCBI Taxonomy" id="1496996"/>
    <lineage>
        <taxon>Bacteria</taxon>
        <taxon>Bacillati</taxon>
        <taxon>Actinomycetota</taxon>
        <taxon>Actinomycetes</taxon>
        <taxon>Glycomycetales</taxon>
        <taxon>Glycomycetaceae</taxon>
        <taxon>Stackebrandtia</taxon>
    </lineage>
</organism>
<reference evidence="12 13" key="1">
    <citation type="submission" date="2019-06" db="EMBL/GenBank/DDBJ databases">
        <title>Sequencing the genomes of 1000 actinobacteria strains.</title>
        <authorList>
            <person name="Klenk H.-P."/>
        </authorList>
    </citation>
    <scope>NUCLEOTIDE SEQUENCE [LARGE SCALE GENOMIC DNA]</scope>
    <source>
        <strain evidence="12 13">DSM 45928</strain>
    </source>
</reference>
<dbReference type="Gene3D" id="1.20.1440.130">
    <property type="entry name" value="VKOR domain"/>
    <property type="match status" value="1"/>
</dbReference>
<dbReference type="EMBL" id="VFOW01000001">
    <property type="protein sequence ID" value="TQL79454.1"/>
    <property type="molecule type" value="Genomic_DNA"/>
</dbReference>
<evidence type="ECO:0000259" key="11">
    <source>
        <dbReference type="SMART" id="SM00756"/>
    </source>
</evidence>
<evidence type="ECO:0000256" key="8">
    <source>
        <dbReference type="ARBA" id="ARBA00023157"/>
    </source>
</evidence>
<evidence type="ECO:0000313" key="13">
    <source>
        <dbReference type="Proteomes" id="UP000317043"/>
    </source>
</evidence>
<evidence type="ECO:0000256" key="10">
    <source>
        <dbReference type="SAM" id="Phobius"/>
    </source>
</evidence>
<name>A0A543B3Q3_9ACTN</name>
<proteinExistence type="inferred from homology"/>
<feature type="transmembrane region" description="Helical" evidence="10">
    <location>
        <begin position="130"/>
        <end position="151"/>
    </location>
</feature>
<keyword evidence="9" id="KW-0676">Redox-active center</keyword>
<keyword evidence="13" id="KW-1185">Reference proteome</keyword>
<dbReference type="GO" id="GO:0016491">
    <property type="term" value="F:oxidoreductase activity"/>
    <property type="evidence" value="ECO:0007669"/>
    <property type="project" value="UniProtKB-KW"/>
</dbReference>
<feature type="transmembrane region" description="Helical" evidence="10">
    <location>
        <begin position="78"/>
        <end position="96"/>
    </location>
</feature>
<dbReference type="RefSeq" id="WP_142044770.1">
    <property type="nucleotide sequence ID" value="NZ_JBHTGS010000002.1"/>
</dbReference>
<dbReference type="GO" id="GO:0016020">
    <property type="term" value="C:membrane"/>
    <property type="evidence" value="ECO:0007669"/>
    <property type="project" value="UniProtKB-SubCell"/>
</dbReference>
<dbReference type="Proteomes" id="UP000317043">
    <property type="component" value="Unassembled WGS sequence"/>
</dbReference>
<dbReference type="GO" id="GO:0048038">
    <property type="term" value="F:quinone binding"/>
    <property type="evidence" value="ECO:0007669"/>
    <property type="project" value="UniProtKB-KW"/>
</dbReference>
<dbReference type="PANTHER" id="PTHR34573">
    <property type="entry name" value="VKC DOMAIN-CONTAINING PROTEIN"/>
    <property type="match status" value="1"/>
</dbReference>
<comment type="caution">
    <text evidence="12">The sequence shown here is derived from an EMBL/GenBank/DDBJ whole genome shotgun (WGS) entry which is preliminary data.</text>
</comment>
<evidence type="ECO:0000256" key="1">
    <source>
        <dbReference type="ARBA" id="ARBA00004141"/>
    </source>
</evidence>
<accession>A0A543B3Q3</accession>